<evidence type="ECO:0000313" key="3">
    <source>
        <dbReference type="Proteomes" id="UP000474159"/>
    </source>
</evidence>
<accession>A0A6L3T4E0</accession>
<reference evidence="2 3" key="1">
    <citation type="submission" date="2019-09" db="EMBL/GenBank/DDBJ databases">
        <title>YIM 48816 draft genome.</title>
        <authorList>
            <person name="Jiang L."/>
        </authorList>
    </citation>
    <scope>NUCLEOTIDE SEQUENCE [LARGE SCALE GENOMIC DNA]</scope>
    <source>
        <strain evidence="2 3">YIM 48816</strain>
    </source>
</reference>
<keyword evidence="1" id="KW-0812">Transmembrane</keyword>
<sequence length="65" mass="7381">MMWKLHHRHPAGHLHHPAGHLHGDTLGWWKFLARTQGPLAGALFLNFASVTVLLWVGWVITRGLQ</sequence>
<comment type="caution">
    <text evidence="2">The sequence shown here is derived from an EMBL/GenBank/DDBJ whole genome shotgun (WGS) entry which is preliminary data.</text>
</comment>
<dbReference type="AlphaFoldDB" id="A0A6L3T4E0"/>
<evidence type="ECO:0000256" key="1">
    <source>
        <dbReference type="SAM" id="Phobius"/>
    </source>
</evidence>
<evidence type="ECO:0000313" key="2">
    <source>
        <dbReference type="EMBL" id="KAB1079910.1"/>
    </source>
</evidence>
<proteinExistence type="predicted"/>
<dbReference type="EMBL" id="VZZK01000007">
    <property type="protein sequence ID" value="KAB1079910.1"/>
    <property type="molecule type" value="Genomic_DNA"/>
</dbReference>
<name>A0A6L3T4E0_9HYPH</name>
<keyword evidence="3" id="KW-1185">Reference proteome</keyword>
<protein>
    <submittedName>
        <fullName evidence="2">Uncharacterized protein</fullName>
    </submittedName>
</protein>
<dbReference type="RefSeq" id="WP_150999700.1">
    <property type="nucleotide sequence ID" value="NZ_BPQY01000050.1"/>
</dbReference>
<keyword evidence="1" id="KW-1133">Transmembrane helix</keyword>
<dbReference type="Proteomes" id="UP000474159">
    <property type="component" value="Unassembled WGS sequence"/>
</dbReference>
<gene>
    <name evidence="2" type="ORF">F6X53_09170</name>
</gene>
<keyword evidence="1" id="KW-0472">Membrane</keyword>
<organism evidence="2 3">
    <name type="scientific">Methylobacterium soli</name>
    <dbReference type="NCBI Taxonomy" id="553447"/>
    <lineage>
        <taxon>Bacteria</taxon>
        <taxon>Pseudomonadati</taxon>
        <taxon>Pseudomonadota</taxon>
        <taxon>Alphaproteobacteria</taxon>
        <taxon>Hyphomicrobiales</taxon>
        <taxon>Methylobacteriaceae</taxon>
        <taxon>Methylobacterium</taxon>
    </lineage>
</organism>
<feature type="transmembrane region" description="Helical" evidence="1">
    <location>
        <begin position="39"/>
        <end position="60"/>
    </location>
</feature>